<keyword evidence="9" id="KW-0732">Signal</keyword>
<dbReference type="Gene3D" id="1.20.1600.10">
    <property type="entry name" value="Outer membrane efflux proteins (OEP)"/>
    <property type="match status" value="1"/>
</dbReference>
<dbReference type="PANTHER" id="PTHR30026">
    <property type="entry name" value="OUTER MEMBRANE PROTEIN TOLC"/>
    <property type="match status" value="1"/>
</dbReference>
<evidence type="ECO:0000256" key="8">
    <source>
        <dbReference type="SAM" id="Coils"/>
    </source>
</evidence>
<protein>
    <recommendedName>
        <fullName evidence="12">Transporter</fullName>
    </recommendedName>
</protein>
<keyword evidence="6" id="KW-0472">Membrane</keyword>
<comment type="subcellular location">
    <subcellularLocation>
        <location evidence="1">Cell outer membrane</location>
    </subcellularLocation>
</comment>
<dbReference type="STRING" id="1346330.M472_10780"/>
<dbReference type="RefSeq" id="WP_021070752.1">
    <property type="nucleotide sequence ID" value="NZ_ATDL01000015.1"/>
</dbReference>
<dbReference type="InterPro" id="IPR003423">
    <property type="entry name" value="OMP_efflux"/>
</dbReference>
<organism evidence="10 11">
    <name type="scientific">Sphingobacterium paucimobilis HER1398</name>
    <dbReference type="NCBI Taxonomy" id="1346330"/>
    <lineage>
        <taxon>Bacteria</taxon>
        <taxon>Pseudomonadati</taxon>
        <taxon>Bacteroidota</taxon>
        <taxon>Sphingobacteriia</taxon>
        <taxon>Sphingobacteriales</taxon>
        <taxon>Sphingobacteriaceae</taxon>
        <taxon>Sphingobacterium</taxon>
    </lineage>
</organism>
<sequence>MNMNYNFRKIVSVAFLAIAGCGISLAQQSDLGSNATLDDLINYALRNKIEIKQAQIDKEIGEREIASALSGWFPQINANGSIAHSMQLPTTNFNGTNVALGQRNTSALTFQADQALISPQLFQASKAAKYVRQQNNLNEESTKINTVVDVSKAYYDILTSEEQIKIINENILRLERQHTEANARYEVGLVDKTDFKRAQISLNNAKADLKTASENRKYKYDYMKMLLAIPNNQPLSLSFANQSMESSILLDTTELLQIAHRVEFKQLENLKDIQRLNTQYQKWNYLPKVSAYANYALNYRNNKFSDLYTDNFPGSSIGLTLSLPIFTGTKRIQEIKKSELQEERISLDLQNLENQISTEYSAAMAGYRANMNEWRNSKDNMELSEEVYNTIKLQYDAGVKTYLELMTAETDLKTSQLNYLNSLYVVLSSKLDIQKALGTVEIN</sequence>
<dbReference type="EMBL" id="ATDL01000015">
    <property type="protein sequence ID" value="ERJ59258.1"/>
    <property type="molecule type" value="Genomic_DNA"/>
</dbReference>
<feature type="coiled-coil region" evidence="8">
    <location>
        <begin position="157"/>
        <end position="215"/>
    </location>
</feature>
<evidence type="ECO:0000256" key="6">
    <source>
        <dbReference type="ARBA" id="ARBA00023136"/>
    </source>
</evidence>
<dbReference type="OrthoDB" id="367883at2"/>
<dbReference type="PATRIC" id="fig|1346330.5.peg.2595"/>
<feature type="chain" id="PRO_5004628363" description="Transporter" evidence="9">
    <location>
        <begin position="27"/>
        <end position="443"/>
    </location>
</feature>
<evidence type="ECO:0000256" key="4">
    <source>
        <dbReference type="ARBA" id="ARBA00022452"/>
    </source>
</evidence>
<evidence type="ECO:0000256" key="2">
    <source>
        <dbReference type="ARBA" id="ARBA00007613"/>
    </source>
</evidence>
<evidence type="ECO:0000313" key="11">
    <source>
        <dbReference type="Proteomes" id="UP000016584"/>
    </source>
</evidence>
<comment type="similarity">
    <text evidence="2">Belongs to the outer membrane factor (OMF) (TC 1.B.17) family.</text>
</comment>
<dbReference type="GO" id="GO:0015288">
    <property type="term" value="F:porin activity"/>
    <property type="evidence" value="ECO:0007669"/>
    <property type="project" value="TreeGrafter"/>
</dbReference>
<dbReference type="GO" id="GO:0015562">
    <property type="term" value="F:efflux transmembrane transporter activity"/>
    <property type="evidence" value="ECO:0007669"/>
    <property type="project" value="InterPro"/>
</dbReference>
<keyword evidence="7" id="KW-0998">Cell outer membrane</keyword>
<evidence type="ECO:0000256" key="3">
    <source>
        <dbReference type="ARBA" id="ARBA00022448"/>
    </source>
</evidence>
<evidence type="ECO:0008006" key="12">
    <source>
        <dbReference type="Google" id="ProtNLM"/>
    </source>
</evidence>
<evidence type="ECO:0000313" key="10">
    <source>
        <dbReference type="EMBL" id="ERJ59258.1"/>
    </source>
</evidence>
<dbReference type="AlphaFoldDB" id="U2J9B7"/>
<keyword evidence="5" id="KW-0812">Transmembrane</keyword>
<evidence type="ECO:0000256" key="7">
    <source>
        <dbReference type="ARBA" id="ARBA00023237"/>
    </source>
</evidence>
<dbReference type="eggNOG" id="COG1538">
    <property type="taxonomic scope" value="Bacteria"/>
</dbReference>
<keyword evidence="8" id="KW-0175">Coiled coil</keyword>
<keyword evidence="4" id="KW-1134">Transmembrane beta strand</keyword>
<comment type="caution">
    <text evidence="10">The sequence shown here is derived from an EMBL/GenBank/DDBJ whole genome shotgun (WGS) entry which is preliminary data.</text>
</comment>
<evidence type="ECO:0000256" key="5">
    <source>
        <dbReference type="ARBA" id="ARBA00022692"/>
    </source>
</evidence>
<dbReference type="InterPro" id="IPR051906">
    <property type="entry name" value="TolC-like"/>
</dbReference>
<evidence type="ECO:0000256" key="1">
    <source>
        <dbReference type="ARBA" id="ARBA00004442"/>
    </source>
</evidence>
<dbReference type="Pfam" id="PF02321">
    <property type="entry name" value="OEP"/>
    <property type="match status" value="2"/>
</dbReference>
<dbReference type="GO" id="GO:1990281">
    <property type="term" value="C:efflux pump complex"/>
    <property type="evidence" value="ECO:0007669"/>
    <property type="project" value="TreeGrafter"/>
</dbReference>
<proteinExistence type="inferred from homology"/>
<evidence type="ECO:0000256" key="9">
    <source>
        <dbReference type="SAM" id="SignalP"/>
    </source>
</evidence>
<reference evidence="10 11" key="1">
    <citation type="journal article" date="2013" name="Genome Announc.">
        <title>The Draft Genome Sequence of Sphingomonas paucimobilis Strain HER1398 (Proteobacteria), Host to the Giant PAU Phage, Indicates That It Is a Member of the Genus Sphingobacterium (Bacteroidetes).</title>
        <authorList>
            <person name="White R.A.III."/>
            <person name="Suttle C.A."/>
        </authorList>
    </citation>
    <scope>NUCLEOTIDE SEQUENCE [LARGE SCALE GENOMIC DNA]</scope>
    <source>
        <strain evidence="10 11">HER1398</strain>
    </source>
</reference>
<name>U2J9B7_9SPHI</name>
<dbReference type="Proteomes" id="UP000016584">
    <property type="component" value="Unassembled WGS sequence"/>
</dbReference>
<feature type="signal peptide" evidence="9">
    <location>
        <begin position="1"/>
        <end position="26"/>
    </location>
</feature>
<accession>U2J9B7</accession>
<dbReference type="PANTHER" id="PTHR30026:SF20">
    <property type="entry name" value="OUTER MEMBRANE PROTEIN TOLC"/>
    <property type="match status" value="1"/>
</dbReference>
<keyword evidence="3" id="KW-0813">Transport</keyword>
<gene>
    <name evidence="10" type="ORF">M472_10780</name>
</gene>
<dbReference type="SUPFAM" id="SSF56954">
    <property type="entry name" value="Outer membrane efflux proteins (OEP)"/>
    <property type="match status" value="1"/>
</dbReference>
<dbReference type="GO" id="GO:0009279">
    <property type="term" value="C:cell outer membrane"/>
    <property type="evidence" value="ECO:0007669"/>
    <property type="project" value="UniProtKB-SubCell"/>
</dbReference>
<keyword evidence="11" id="KW-1185">Reference proteome</keyword>